<dbReference type="InterPro" id="IPR008918">
    <property type="entry name" value="HhH2"/>
</dbReference>
<feature type="domain" description="5'-3' exonuclease" evidence="19">
    <location>
        <begin position="4"/>
        <end position="265"/>
    </location>
</feature>
<dbReference type="SUPFAM" id="SSF53098">
    <property type="entry name" value="Ribonuclease H-like"/>
    <property type="match status" value="1"/>
</dbReference>
<keyword evidence="10 16" id="KW-0269">Exonuclease</keyword>
<keyword evidence="8 16" id="KW-0227">DNA damage</keyword>
<keyword evidence="13 16" id="KW-0234">DNA repair</keyword>
<dbReference type="SUPFAM" id="SSF47807">
    <property type="entry name" value="5' to 3' exonuclease, C-terminal subdomain"/>
    <property type="match status" value="1"/>
</dbReference>
<dbReference type="Gene3D" id="3.40.50.1010">
    <property type="entry name" value="5'-nuclease"/>
    <property type="match status" value="1"/>
</dbReference>
<evidence type="ECO:0000256" key="2">
    <source>
        <dbReference type="ARBA" id="ARBA00012417"/>
    </source>
</evidence>
<evidence type="ECO:0000256" key="10">
    <source>
        <dbReference type="ARBA" id="ARBA00022839"/>
    </source>
</evidence>
<keyword evidence="7" id="KW-0540">Nuclease</keyword>
<dbReference type="Pfam" id="PF01367">
    <property type="entry name" value="5_3_exonuc"/>
    <property type="match status" value="1"/>
</dbReference>
<dbReference type="Pfam" id="PF01612">
    <property type="entry name" value="DNA_pol_A_exo1"/>
    <property type="match status" value="1"/>
</dbReference>
<dbReference type="Pfam" id="PF02739">
    <property type="entry name" value="5_3_exonuc_N"/>
    <property type="match status" value="1"/>
</dbReference>
<reference evidence="22" key="1">
    <citation type="journal article" date="2019" name="Int. J. Syst. Evol. Microbiol.">
        <title>The Global Catalogue of Microorganisms (GCM) 10K type strain sequencing project: providing services to taxonomists for standard genome sequencing and annotation.</title>
        <authorList>
            <consortium name="The Broad Institute Genomics Platform"/>
            <consortium name="The Broad Institute Genome Sequencing Center for Infectious Disease"/>
            <person name="Wu L."/>
            <person name="Ma J."/>
        </authorList>
    </citation>
    <scope>NUCLEOTIDE SEQUENCE [LARGE SCALE GENOMIC DNA]</scope>
    <source>
        <strain evidence="22">CECT 7956</strain>
    </source>
</reference>
<dbReference type="Gene3D" id="1.20.1060.10">
    <property type="entry name" value="Taq DNA Polymerase, Chain T, domain 4"/>
    <property type="match status" value="1"/>
</dbReference>
<feature type="domain" description="DNA-directed DNA polymerase family A palm" evidence="20">
    <location>
        <begin position="694"/>
        <end position="901"/>
    </location>
</feature>
<keyword evidence="9 16" id="KW-0378">Hydrolase</keyword>
<dbReference type="SMART" id="SM00279">
    <property type="entry name" value="HhH2"/>
    <property type="match status" value="1"/>
</dbReference>
<dbReference type="InterPro" id="IPR018320">
    <property type="entry name" value="DNA_polymerase_1"/>
</dbReference>
<dbReference type="SMART" id="SM00474">
    <property type="entry name" value="35EXOc"/>
    <property type="match status" value="1"/>
</dbReference>
<dbReference type="InterPro" id="IPR019760">
    <property type="entry name" value="DNA-dir_DNA_pol_A_CS"/>
</dbReference>
<keyword evidence="22" id="KW-1185">Reference proteome</keyword>
<evidence type="ECO:0000256" key="9">
    <source>
        <dbReference type="ARBA" id="ARBA00022801"/>
    </source>
</evidence>
<dbReference type="InterPro" id="IPR036397">
    <property type="entry name" value="RNaseH_sf"/>
</dbReference>
<evidence type="ECO:0000256" key="6">
    <source>
        <dbReference type="ARBA" id="ARBA00022705"/>
    </source>
</evidence>
<dbReference type="CDD" id="cd09898">
    <property type="entry name" value="H3TH_53EXO"/>
    <property type="match status" value="1"/>
</dbReference>
<dbReference type="SMART" id="SM00475">
    <property type="entry name" value="53EXOc"/>
    <property type="match status" value="1"/>
</dbReference>
<dbReference type="SUPFAM" id="SSF88723">
    <property type="entry name" value="PIN domain-like"/>
    <property type="match status" value="1"/>
</dbReference>
<evidence type="ECO:0000259" key="20">
    <source>
        <dbReference type="SMART" id="SM00482"/>
    </source>
</evidence>
<dbReference type="InterPro" id="IPR002562">
    <property type="entry name" value="3'-5'_exonuclease_dom"/>
</dbReference>
<dbReference type="InterPro" id="IPR020045">
    <property type="entry name" value="DNA_polI_H3TH"/>
</dbReference>
<evidence type="ECO:0000259" key="18">
    <source>
        <dbReference type="SMART" id="SM00474"/>
    </source>
</evidence>
<evidence type="ECO:0000256" key="5">
    <source>
        <dbReference type="ARBA" id="ARBA00022695"/>
    </source>
</evidence>
<dbReference type="Gene3D" id="1.10.150.20">
    <property type="entry name" value="5' to 3' exonuclease, C-terminal subdomain"/>
    <property type="match status" value="2"/>
</dbReference>
<dbReference type="InterPro" id="IPR036279">
    <property type="entry name" value="5-3_exonuclease_C_sf"/>
</dbReference>
<dbReference type="InterPro" id="IPR043502">
    <property type="entry name" value="DNA/RNA_pol_sf"/>
</dbReference>
<dbReference type="PROSITE" id="PS00447">
    <property type="entry name" value="DNA_POLYMERASE_A"/>
    <property type="match status" value="1"/>
</dbReference>
<keyword evidence="11 16" id="KW-0239">DNA-directed DNA polymerase</keyword>
<dbReference type="SUPFAM" id="SSF56672">
    <property type="entry name" value="DNA/RNA polymerases"/>
    <property type="match status" value="1"/>
</dbReference>
<organism evidence="21 22">
    <name type="scientific">Lacihabitans lacunae</name>
    <dbReference type="NCBI Taxonomy" id="1028214"/>
    <lineage>
        <taxon>Bacteria</taxon>
        <taxon>Pseudomonadati</taxon>
        <taxon>Bacteroidota</taxon>
        <taxon>Cytophagia</taxon>
        <taxon>Cytophagales</taxon>
        <taxon>Leadbetterellaceae</taxon>
        <taxon>Lacihabitans</taxon>
    </lineage>
</organism>
<dbReference type="PANTHER" id="PTHR10133">
    <property type="entry name" value="DNA POLYMERASE I"/>
    <property type="match status" value="1"/>
</dbReference>
<comment type="function">
    <text evidence="16">In addition to polymerase activity, this DNA polymerase exhibits 3'-5' and 5'-3' exonuclease activity.</text>
</comment>
<dbReference type="NCBIfam" id="NF004397">
    <property type="entry name" value="PRK05755.1"/>
    <property type="match status" value="1"/>
</dbReference>
<evidence type="ECO:0000256" key="11">
    <source>
        <dbReference type="ARBA" id="ARBA00022932"/>
    </source>
</evidence>
<dbReference type="InterPro" id="IPR001098">
    <property type="entry name" value="DNA-dir_DNA_pol_A_palm_dom"/>
</dbReference>
<dbReference type="InterPro" id="IPR020046">
    <property type="entry name" value="5-3_exonucl_a-hlix_arch_N"/>
</dbReference>
<dbReference type="EMBL" id="JBHRYQ010000001">
    <property type="protein sequence ID" value="MFC3809686.1"/>
    <property type="molecule type" value="Genomic_DNA"/>
</dbReference>
<keyword evidence="12 16" id="KW-0238">DNA-binding</keyword>
<comment type="catalytic activity">
    <reaction evidence="14 16">
        <text>DNA(n) + a 2'-deoxyribonucleoside 5'-triphosphate = DNA(n+1) + diphosphate</text>
        <dbReference type="Rhea" id="RHEA:22508"/>
        <dbReference type="Rhea" id="RHEA-COMP:17339"/>
        <dbReference type="Rhea" id="RHEA-COMP:17340"/>
        <dbReference type="ChEBI" id="CHEBI:33019"/>
        <dbReference type="ChEBI" id="CHEBI:61560"/>
        <dbReference type="ChEBI" id="CHEBI:173112"/>
        <dbReference type="EC" id="2.7.7.7"/>
    </reaction>
</comment>
<evidence type="ECO:0000256" key="14">
    <source>
        <dbReference type="ARBA" id="ARBA00049244"/>
    </source>
</evidence>
<evidence type="ECO:0000256" key="13">
    <source>
        <dbReference type="ARBA" id="ARBA00023204"/>
    </source>
</evidence>
<evidence type="ECO:0000256" key="8">
    <source>
        <dbReference type="ARBA" id="ARBA00022763"/>
    </source>
</evidence>
<feature type="region of interest" description="Disordered" evidence="17">
    <location>
        <begin position="290"/>
        <end position="312"/>
    </location>
</feature>
<dbReference type="PRINTS" id="PR00868">
    <property type="entry name" value="DNAPOLI"/>
</dbReference>
<comment type="caution">
    <text evidence="21">The sequence shown here is derived from an EMBL/GenBank/DDBJ whole genome shotgun (WGS) entry which is preliminary data.</text>
</comment>
<dbReference type="RefSeq" id="WP_379835064.1">
    <property type="nucleotide sequence ID" value="NZ_JBHRYQ010000001.1"/>
</dbReference>
<dbReference type="GO" id="GO:0003887">
    <property type="term" value="F:DNA-directed DNA polymerase activity"/>
    <property type="evidence" value="ECO:0007669"/>
    <property type="project" value="UniProtKB-EC"/>
</dbReference>
<dbReference type="CDD" id="cd06139">
    <property type="entry name" value="DNA_polA_I_Ecoli_like_exo"/>
    <property type="match status" value="1"/>
</dbReference>
<dbReference type="PANTHER" id="PTHR10133:SF27">
    <property type="entry name" value="DNA POLYMERASE NU"/>
    <property type="match status" value="1"/>
</dbReference>
<evidence type="ECO:0000256" key="15">
    <source>
        <dbReference type="NCBIfam" id="TIGR00593"/>
    </source>
</evidence>
<evidence type="ECO:0000256" key="4">
    <source>
        <dbReference type="ARBA" id="ARBA00022679"/>
    </source>
</evidence>
<evidence type="ECO:0000256" key="17">
    <source>
        <dbReference type="SAM" id="MobiDB-lite"/>
    </source>
</evidence>
<evidence type="ECO:0000313" key="21">
    <source>
        <dbReference type="EMBL" id="MFC3809686.1"/>
    </source>
</evidence>
<feature type="domain" description="3'-5' exonuclease" evidence="18">
    <location>
        <begin position="344"/>
        <end position="525"/>
    </location>
</feature>
<dbReference type="InterPro" id="IPR002298">
    <property type="entry name" value="DNA_polymerase_A"/>
</dbReference>
<keyword evidence="4 16" id="KW-0808">Transferase</keyword>
<dbReference type="Gene3D" id="3.30.70.370">
    <property type="match status" value="1"/>
</dbReference>
<dbReference type="Gene3D" id="3.30.420.10">
    <property type="entry name" value="Ribonuclease H-like superfamily/Ribonuclease H"/>
    <property type="match status" value="1"/>
</dbReference>
<accession>A0ABV7YRU2</accession>
<comment type="similarity">
    <text evidence="1 16">Belongs to the DNA polymerase type-A family.</text>
</comment>
<gene>
    <name evidence="16 21" type="primary">polA</name>
    <name evidence="21" type="ORF">ACFOOI_03385</name>
</gene>
<sequence>MRPKKLFLLDAMALIYRAHFAFIKNPRITSKGVNTSAVFGFTNTLLEVIKKEKPTHIAVCFDTKAPTFRHVEFPEYKANREAQPEDISVAIPLVKQLVKAMNIPLLELDGFEADDIIGTIAKKAPKDEFDVYMYTPDKDYGQLVDEHIFLYKPAFMGNSIEVQGVAEILAKWDVERIDQVIDMLGLMGDKVDNIPGIPGVGEKTACKLLKEYGSVEGILENADKIPNKIGEKIREGKESAILSKHLARIDINVPVDFVEEDLIISDPDNELLSSILDELEFRTLKTRILGTPKDAAGNPAPTEAKPKPKADMNQMSLFGAETNTEPDYEEPKEKDSIKTVVHEYHLIEGKEARQELMEYLLVQDEICFDTETTDVDATDAEIVGLSFSYRAKEGFYVPIPPKKEEAQAVMEEFRVVFENDKIKKIAQNLKYDMTILANYDIELKGELYDTMLAHYIIEPEQRHGMDYLANIYLNYEPVSIEELIGKKGKNQGNMRDVPHELIKEYASEDADITFQLKQVLDLELKKTGQEELLHTVEVPLVSVLSSMEREGVKLDVMALAELSETLQKDLVKAQSYIFEIAGVEFNVGSPKQLGEVLFEHMKIDDKPKKTPSGQYATGEDILSNYEAEHEIVKKILDFRELSKLKSTYVDALPLLISKKTGRIHTSYNQAVAATGRLSSTNPNLQNIPIRTERGREIRKAFIPRDENHLILSADYSQIELRIMASFSGDESMIEAFNNDIDIHSTTAAKVFSVDLADVDSDMRRKAKMVNFGIIYGISAFGLGQRLGIPRGEAKEIIDSYFLQFPKVKTFMDDCVNKAREMEYVETILGRRRYLKDINSRNQTNRGFAERNAINAPIQGSAADMIKVAMINIHDFMKKEKMKSKMILQVHDELVFDAHKSEIDFLKEKTHEFMVNAIKMNVKIDTGIGIGNNWLEAH</sequence>
<dbReference type="InterPro" id="IPR002421">
    <property type="entry name" value="5-3_exonuclease"/>
</dbReference>
<proteinExistence type="inferred from homology"/>
<evidence type="ECO:0000313" key="22">
    <source>
        <dbReference type="Proteomes" id="UP001595616"/>
    </source>
</evidence>
<evidence type="ECO:0000259" key="19">
    <source>
        <dbReference type="SMART" id="SM00475"/>
    </source>
</evidence>
<dbReference type="EC" id="2.7.7.7" evidence="2 15"/>
<keyword evidence="6 16" id="KW-0235">DNA replication</keyword>
<protein>
    <recommendedName>
        <fullName evidence="3 15">DNA polymerase I</fullName>
        <ecNumber evidence="2 15">2.7.7.7</ecNumber>
    </recommendedName>
</protein>
<evidence type="ECO:0000256" key="12">
    <source>
        <dbReference type="ARBA" id="ARBA00023125"/>
    </source>
</evidence>
<dbReference type="CDD" id="cd08637">
    <property type="entry name" value="DNA_pol_A_pol_I_C"/>
    <property type="match status" value="1"/>
</dbReference>
<dbReference type="SMART" id="SM00482">
    <property type="entry name" value="POLAc"/>
    <property type="match status" value="1"/>
</dbReference>
<dbReference type="NCBIfam" id="TIGR00593">
    <property type="entry name" value="pola"/>
    <property type="match status" value="1"/>
</dbReference>
<keyword evidence="5 16" id="KW-0548">Nucleotidyltransferase</keyword>
<evidence type="ECO:0000256" key="1">
    <source>
        <dbReference type="ARBA" id="ARBA00007705"/>
    </source>
</evidence>
<name>A0ABV7YRU2_9BACT</name>
<dbReference type="Proteomes" id="UP001595616">
    <property type="component" value="Unassembled WGS sequence"/>
</dbReference>
<evidence type="ECO:0000256" key="16">
    <source>
        <dbReference type="RuleBase" id="RU004460"/>
    </source>
</evidence>
<dbReference type="Pfam" id="PF00476">
    <property type="entry name" value="DNA_pol_A"/>
    <property type="match status" value="1"/>
</dbReference>
<evidence type="ECO:0000256" key="7">
    <source>
        <dbReference type="ARBA" id="ARBA00022722"/>
    </source>
</evidence>
<dbReference type="InterPro" id="IPR029060">
    <property type="entry name" value="PIN-like_dom_sf"/>
</dbReference>
<evidence type="ECO:0000256" key="3">
    <source>
        <dbReference type="ARBA" id="ARBA00020311"/>
    </source>
</evidence>
<dbReference type="InterPro" id="IPR012337">
    <property type="entry name" value="RNaseH-like_sf"/>
</dbReference>
<dbReference type="CDD" id="cd09859">
    <property type="entry name" value="PIN_53EXO"/>
    <property type="match status" value="1"/>
</dbReference>